<dbReference type="CDD" id="cd01597">
    <property type="entry name" value="pCLME"/>
    <property type="match status" value="1"/>
</dbReference>
<organism evidence="3 4">
    <name type="scientific">Enterovirga aerilata</name>
    <dbReference type="NCBI Taxonomy" id="2730920"/>
    <lineage>
        <taxon>Bacteria</taxon>
        <taxon>Pseudomonadati</taxon>
        <taxon>Pseudomonadota</taxon>
        <taxon>Alphaproteobacteria</taxon>
        <taxon>Hyphomicrobiales</taxon>
        <taxon>Methylobacteriaceae</taxon>
        <taxon>Enterovirga</taxon>
    </lineage>
</organism>
<evidence type="ECO:0000259" key="2">
    <source>
        <dbReference type="SMART" id="SM00998"/>
    </source>
</evidence>
<keyword evidence="3" id="KW-0456">Lyase</keyword>
<dbReference type="PRINTS" id="PR00149">
    <property type="entry name" value="FUMRATELYASE"/>
</dbReference>
<keyword evidence="4" id="KW-1185">Reference proteome</keyword>
<accession>A0A849I268</accession>
<feature type="domain" description="Adenylosuccinate lyase C-terminal" evidence="2">
    <location>
        <begin position="364"/>
        <end position="443"/>
    </location>
</feature>
<comment type="caution">
    <text evidence="3">The sequence shown here is derived from an EMBL/GenBank/DDBJ whole genome shotgun (WGS) entry which is preliminary data.</text>
</comment>
<dbReference type="InterPro" id="IPR008948">
    <property type="entry name" value="L-Aspartase-like"/>
</dbReference>
<dbReference type="SMART" id="SM00998">
    <property type="entry name" value="ADSL_C"/>
    <property type="match status" value="1"/>
</dbReference>
<reference evidence="3 4" key="1">
    <citation type="submission" date="2020-04" db="EMBL/GenBank/DDBJ databases">
        <title>Enterovirga sp. isolate from soil.</title>
        <authorList>
            <person name="Chea S."/>
            <person name="Kim D.-U."/>
        </authorList>
    </citation>
    <scope>NUCLEOTIDE SEQUENCE [LARGE SCALE GENOMIC DNA]</scope>
    <source>
        <strain evidence="3 4">DB1703</strain>
    </source>
</reference>
<dbReference type="RefSeq" id="WP_171217142.1">
    <property type="nucleotide sequence ID" value="NZ_JABEPP010000001.1"/>
</dbReference>
<dbReference type="PANTHER" id="PTHR43172:SF2">
    <property type="entry name" value="ADENYLOSUCCINATE LYASE C-TERMINAL DOMAIN-CONTAINING PROTEIN"/>
    <property type="match status" value="1"/>
</dbReference>
<sequence>MTFSALDSELVGPLFATAGMREVFSDRARLAAMLRVEAALARAEARLGLVPEALAPAIEAIGPESFDLAELGEATALAGVPTIPFVGAVRRRLPKELEPAFHKGATTQDILDTALVLQLARAFDLVAAELDAVLAALARLAAEHRETPCVGRSYRQQAQPTSFGFKVAVWAAGIAEVAAELPDVRRRVLRVSLSGPVGTLSALKENGPDVSDAVAAELGLASAPIAWHTRRAGIAGTAAWLAILIGALAKMATDIVDLASTEVGEAAEPHLPGRGGSSAMPHKRNPVSATVILSAHGAAPGFAAMLFAAMASEHERPAGAWHAEWHLLPSLFGMASGALAEARRLADGIVPDPGRMLSNLDATRGLLFADAVAAKLSAKLGGGAAHDKLERAAAQVRETGRSLREILAEDAEAMAVLGPERLDAAFDPMPSVRAAAPWVDRALAEISKTREALQRA</sequence>
<dbReference type="Gene3D" id="1.20.200.10">
    <property type="entry name" value="Fumarase/aspartase (Central domain)"/>
    <property type="match status" value="1"/>
</dbReference>
<dbReference type="Proteomes" id="UP000564885">
    <property type="component" value="Unassembled WGS sequence"/>
</dbReference>
<proteinExistence type="inferred from homology"/>
<name>A0A849I268_9HYPH</name>
<dbReference type="SUPFAM" id="SSF48557">
    <property type="entry name" value="L-aspartase-like"/>
    <property type="match status" value="1"/>
</dbReference>
<gene>
    <name evidence="3" type="ORF">HJG44_04785</name>
</gene>
<comment type="similarity">
    <text evidence="1">Belongs to the class-II fumarase/aspartase family.</text>
</comment>
<evidence type="ECO:0000256" key="1">
    <source>
        <dbReference type="ARBA" id="ARBA00034772"/>
    </source>
</evidence>
<dbReference type="PANTHER" id="PTHR43172">
    <property type="entry name" value="ADENYLOSUCCINATE LYASE"/>
    <property type="match status" value="1"/>
</dbReference>
<dbReference type="AlphaFoldDB" id="A0A849I268"/>
<dbReference type="PROSITE" id="PS00163">
    <property type="entry name" value="FUMARATE_LYASES"/>
    <property type="match status" value="1"/>
</dbReference>
<dbReference type="InterPro" id="IPR000362">
    <property type="entry name" value="Fumarate_lyase_fam"/>
</dbReference>
<dbReference type="Pfam" id="PF10397">
    <property type="entry name" value="ADSL_C"/>
    <property type="match status" value="1"/>
</dbReference>
<dbReference type="GO" id="GO:0016829">
    <property type="term" value="F:lyase activity"/>
    <property type="evidence" value="ECO:0007669"/>
    <property type="project" value="UniProtKB-KW"/>
</dbReference>
<dbReference type="Pfam" id="PF00206">
    <property type="entry name" value="Lyase_1"/>
    <property type="match status" value="1"/>
</dbReference>
<evidence type="ECO:0000313" key="3">
    <source>
        <dbReference type="EMBL" id="NNM71714.1"/>
    </source>
</evidence>
<protein>
    <submittedName>
        <fullName evidence="3">Adenylosuccinate lyase family protein</fullName>
    </submittedName>
</protein>
<evidence type="ECO:0000313" key="4">
    <source>
        <dbReference type="Proteomes" id="UP000564885"/>
    </source>
</evidence>
<dbReference type="Gene3D" id="1.10.40.30">
    <property type="entry name" value="Fumarase/aspartase (C-terminal domain)"/>
    <property type="match status" value="1"/>
</dbReference>
<dbReference type="EMBL" id="JABEPP010000001">
    <property type="protein sequence ID" value="NNM71714.1"/>
    <property type="molecule type" value="Genomic_DNA"/>
</dbReference>
<dbReference type="InterPro" id="IPR019468">
    <property type="entry name" value="AdenyloSucc_lyase_C"/>
</dbReference>
<dbReference type="InterPro" id="IPR022761">
    <property type="entry name" value="Fumarate_lyase_N"/>
</dbReference>
<dbReference type="InterPro" id="IPR020557">
    <property type="entry name" value="Fumarate_lyase_CS"/>
</dbReference>